<reference evidence="1 2" key="1">
    <citation type="journal article" date="2023" name="ACS Omega">
        <title>Identification of the Neoaspergillic Acid Biosynthesis Gene Cluster by Establishing an In Vitro CRISPR-Ribonucleoprotein Genetic System in Aspergillus melleus.</title>
        <authorList>
            <person name="Yuan B."/>
            <person name="Grau M.F."/>
            <person name="Murata R.M."/>
            <person name="Torok T."/>
            <person name="Venkateswaran K."/>
            <person name="Stajich J.E."/>
            <person name="Wang C.C.C."/>
        </authorList>
    </citation>
    <scope>NUCLEOTIDE SEQUENCE [LARGE SCALE GENOMIC DNA]</scope>
    <source>
        <strain evidence="1 2">IMV 1140</strain>
    </source>
</reference>
<evidence type="ECO:0000313" key="2">
    <source>
        <dbReference type="Proteomes" id="UP001177260"/>
    </source>
</evidence>
<proteinExistence type="predicted"/>
<accession>A0ACC3ANC0</accession>
<evidence type="ECO:0000313" key="1">
    <source>
        <dbReference type="EMBL" id="KAK1138848.1"/>
    </source>
</evidence>
<protein>
    <submittedName>
        <fullName evidence="1">Uncharacterized protein</fullName>
    </submittedName>
</protein>
<comment type="caution">
    <text evidence="1">The sequence shown here is derived from an EMBL/GenBank/DDBJ whole genome shotgun (WGS) entry which is preliminary data.</text>
</comment>
<organism evidence="1 2">
    <name type="scientific">Aspergillus melleus</name>
    <dbReference type="NCBI Taxonomy" id="138277"/>
    <lineage>
        <taxon>Eukaryota</taxon>
        <taxon>Fungi</taxon>
        <taxon>Dikarya</taxon>
        <taxon>Ascomycota</taxon>
        <taxon>Pezizomycotina</taxon>
        <taxon>Eurotiomycetes</taxon>
        <taxon>Eurotiomycetidae</taxon>
        <taxon>Eurotiales</taxon>
        <taxon>Aspergillaceae</taxon>
        <taxon>Aspergillus</taxon>
        <taxon>Aspergillus subgen. Circumdati</taxon>
    </lineage>
</organism>
<dbReference type="EMBL" id="JAOPJF010000126">
    <property type="protein sequence ID" value="KAK1138848.1"/>
    <property type="molecule type" value="Genomic_DNA"/>
</dbReference>
<name>A0ACC3ANC0_9EURO</name>
<sequence>MPETIQDAAYAIILVFPILSTLVVGLRCWARALTRQFGWDDSLIVVAWLLAVGQTVTIWIYTRLTYQGYHIYDIPPQSIEQKVTGQKYNLANQLLYNPILAIVKASIIVFLFRLQDRRPVVRWNLWALTAVNLALLIAIFVADLFQCTPLRYVFEAPAMDLEAQKASGADKDGIKDGLAITGGKCFNQIAFFLGSAGLTIVTDIWLLLIPCIIVWRLQMSRRKKVAILGVLCLGVIVTALSIARLAIYAQRFRPGNPDPTYNIGHTVSGVEVNLAIVTASATALNSLLTRFAPGVWGSSAQYAGASNLASEWRGRSTPTASGVRPSRPRDMYPLKDGFRRQKQASDSQEEIMVYDGRSNVSHVSATSSGPRAVVQS</sequence>
<dbReference type="Proteomes" id="UP001177260">
    <property type="component" value="Unassembled WGS sequence"/>
</dbReference>
<keyword evidence="2" id="KW-1185">Reference proteome</keyword>
<gene>
    <name evidence="1" type="ORF">N8T08_001719</name>
</gene>